<keyword evidence="4" id="KW-0520">NAD</keyword>
<reference evidence="7 8" key="1">
    <citation type="journal article" date="2015" name="Int. J. Syst. Evol. Microbiol.">
        <title>Sporolactobacillus shoreae sp. nov. and Sporolactobacillus spathodeae sp. nov., two spore-forming lactic acid bacteria isolated from tree barks in Thailand.</title>
        <authorList>
            <person name="Thamacharoensuk T."/>
            <person name="Kitahara M."/>
            <person name="Ohkuma M."/>
            <person name="Thongchul N."/>
            <person name="Tanasupawat S."/>
        </authorList>
    </citation>
    <scope>NUCLEOTIDE SEQUENCE [LARGE SCALE GENOMIC DNA]</scope>
    <source>
        <strain evidence="7 8">BK92</strain>
    </source>
</reference>
<comment type="pathway">
    <text evidence="1">Porphyrin-containing compound metabolism; siroheme biosynthesis; sirohydrochlorin from precorrin-2: step 1/1.</text>
</comment>
<evidence type="ECO:0000259" key="6">
    <source>
        <dbReference type="Pfam" id="PF14824"/>
    </source>
</evidence>
<feature type="domain" description="Siroheme synthase central" evidence="6">
    <location>
        <begin position="27"/>
        <end position="51"/>
    </location>
</feature>
<dbReference type="InterPro" id="IPR028161">
    <property type="entry name" value="Met8-like"/>
</dbReference>
<dbReference type="Gene3D" id="1.10.8.610">
    <property type="entry name" value="SirC, precorrin-2 dehydrogenase, C-terminal helical domain-like"/>
    <property type="match status" value="1"/>
</dbReference>
<dbReference type="EC" id="1.3.1.76" evidence="2"/>
<protein>
    <recommendedName>
        <fullName evidence="2">precorrin-2 dehydrogenase</fullName>
        <ecNumber evidence="2">1.3.1.76</ecNumber>
    </recommendedName>
</protein>
<gene>
    <name evidence="7" type="ORF">E4665_03020</name>
</gene>
<dbReference type="SUPFAM" id="SSF75615">
    <property type="entry name" value="Siroheme synthase middle domains-like"/>
    <property type="match status" value="1"/>
</dbReference>
<evidence type="ECO:0000256" key="3">
    <source>
        <dbReference type="ARBA" id="ARBA00023002"/>
    </source>
</evidence>
<dbReference type="GO" id="GO:0004325">
    <property type="term" value="F:ferrochelatase activity"/>
    <property type="evidence" value="ECO:0007669"/>
    <property type="project" value="InterPro"/>
</dbReference>
<dbReference type="PANTHER" id="PTHR35330">
    <property type="entry name" value="SIROHEME BIOSYNTHESIS PROTEIN MET8"/>
    <property type="match status" value="1"/>
</dbReference>
<dbReference type="InterPro" id="IPR042518">
    <property type="entry name" value="SirC_C"/>
</dbReference>
<name>A0A4Z0GTE0_9BACL</name>
<dbReference type="InterPro" id="IPR028281">
    <property type="entry name" value="Sirohaem_synthase_central"/>
</dbReference>
<evidence type="ECO:0000313" key="8">
    <source>
        <dbReference type="Proteomes" id="UP000298347"/>
    </source>
</evidence>
<evidence type="ECO:0000256" key="4">
    <source>
        <dbReference type="ARBA" id="ARBA00023027"/>
    </source>
</evidence>
<organism evidence="7 8">
    <name type="scientific">Sporolactobacillus shoreae</name>
    <dbReference type="NCBI Taxonomy" id="1465501"/>
    <lineage>
        <taxon>Bacteria</taxon>
        <taxon>Bacillati</taxon>
        <taxon>Bacillota</taxon>
        <taxon>Bacilli</taxon>
        <taxon>Bacillales</taxon>
        <taxon>Sporolactobacillaceae</taxon>
        <taxon>Sporolactobacillus</taxon>
    </lineage>
</organism>
<sequence length="121" mass="13869">MSRFSRNPPIKKLDQCQSSTNCVVVRRGRLTLTVSTGGASPFYAKKLRDDLSNGLNDDLEGYLDFLSLLRQQILEKHLDRGLREKCLKSVLQPEFHNKTEQLKLLEGLDQWIQGQADKYGF</sequence>
<evidence type="ECO:0000256" key="5">
    <source>
        <dbReference type="ARBA" id="ARBA00023244"/>
    </source>
</evidence>
<dbReference type="EMBL" id="SRJD01000002">
    <property type="protein sequence ID" value="TGA99934.1"/>
    <property type="molecule type" value="Genomic_DNA"/>
</dbReference>
<dbReference type="GO" id="GO:0019354">
    <property type="term" value="P:siroheme biosynthetic process"/>
    <property type="evidence" value="ECO:0007669"/>
    <property type="project" value="InterPro"/>
</dbReference>
<accession>A0A4Z0GTE0</accession>
<dbReference type="GO" id="GO:0043115">
    <property type="term" value="F:precorrin-2 dehydrogenase activity"/>
    <property type="evidence" value="ECO:0007669"/>
    <property type="project" value="UniProtKB-EC"/>
</dbReference>
<keyword evidence="3" id="KW-0560">Oxidoreductase</keyword>
<proteinExistence type="predicted"/>
<dbReference type="PANTHER" id="PTHR35330:SF1">
    <property type="entry name" value="SIROHEME BIOSYNTHESIS PROTEIN MET8"/>
    <property type="match status" value="1"/>
</dbReference>
<dbReference type="OrthoDB" id="9773765at2"/>
<dbReference type="AlphaFoldDB" id="A0A4Z0GTE0"/>
<dbReference type="Pfam" id="PF14824">
    <property type="entry name" value="Sirohm_synth_M"/>
    <property type="match status" value="1"/>
</dbReference>
<comment type="caution">
    <text evidence="7">The sequence shown here is derived from an EMBL/GenBank/DDBJ whole genome shotgun (WGS) entry which is preliminary data.</text>
</comment>
<keyword evidence="5" id="KW-0627">Porphyrin biosynthesis</keyword>
<dbReference type="Proteomes" id="UP000298347">
    <property type="component" value="Unassembled WGS sequence"/>
</dbReference>
<evidence type="ECO:0000256" key="2">
    <source>
        <dbReference type="ARBA" id="ARBA00012400"/>
    </source>
</evidence>
<keyword evidence="8" id="KW-1185">Reference proteome</keyword>
<evidence type="ECO:0000313" key="7">
    <source>
        <dbReference type="EMBL" id="TGA99934.1"/>
    </source>
</evidence>
<dbReference type="RefSeq" id="WP_135347329.1">
    <property type="nucleotide sequence ID" value="NZ_SRJD01000002.1"/>
</dbReference>
<evidence type="ECO:0000256" key="1">
    <source>
        <dbReference type="ARBA" id="ARBA00005010"/>
    </source>
</evidence>